<dbReference type="EMBL" id="CP010784">
    <property type="protein sequence ID" value="ATF06321.1"/>
    <property type="molecule type" value="Genomic_DNA"/>
</dbReference>
<gene>
    <name evidence="2" type="ORF">PhaeoP63_02255</name>
</gene>
<sequence>MSGDNATSKVDGSGRRKKTGGRKKGTPNKVTVAVKDAIEAAAEKLGGTERLVSWAKEDPGNERIFWSQIYTKLLPLQVKGEGDNPIPVALIERRIVKADN</sequence>
<evidence type="ECO:0000313" key="3">
    <source>
        <dbReference type="Proteomes" id="UP000217545"/>
    </source>
</evidence>
<feature type="compositionally biased region" description="Polar residues" evidence="1">
    <location>
        <begin position="1"/>
        <end position="10"/>
    </location>
</feature>
<dbReference type="Proteomes" id="UP000217545">
    <property type="component" value="Chromosome"/>
</dbReference>
<dbReference type="AlphaFoldDB" id="A0AAD0EDG6"/>
<accession>A0AAD0EDG6</accession>
<proteinExistence type="predicted"/>
<evidence type="ECO:0000256" key="1">
    <source>
        <dbReference type="SAM" id="MobiDB-lite"/>
    </source>
</evidence>
<evidence type="ECO:0000313" key="2">
    <source>
        <dbReference type="EMBL" id="ATF06321.1"/>
    </source>
</evidence>
<feature type="region of interest" description="Disordered" evidence="1">
    <location>
        <begin position="1"/>
        <end position="28"/>
    </location>
</feature>
<feature type="compositionally biased region" description="Basic residues" evidence="1">
    <location>
        <begin position="15"/>
        <end position="26"/>
    </location>
</feature>
<name>A0AAD0EDG6_9RHOB</name>
<dbReference type="RefSeq" id="WP_024097665.1">
    <property type="nucleotide sequence ID" value="NZ_CP010588.1"/>
</dbReference>
<organism evidence="2 3">
    <name type="scientific">Phaeobacter gallaeciensis</name>
    <dbReference type="NCBI Taxonomy" id="60890"/>
    <lineage>
        <taxon>Bacteria</taxon>
        <taxon>Pseudomonadati</taxon>
        <taxon>Pseudomonadota</taxon>
        <taxon>Alphaproteobacteria</taxon>
        <taxon>Rhodobacterales</taxon>
        <taxon>Roseobacteraceae</taxon>
        <taxon>Phaeobacter</taxon>
    </lineage>
</organism>
<protein>
    <submittedName>
        <fullName evidence="2">Uncharacterized protein</fullName>
    </submittedName>
</protein>
<dbReference type="GeneID" id="31846648"/>
<reference evidence="2 3" key="1">
    <citation type="journal article" date="2017" name="Front. Microbiol.">
        <title>Phaeobacter piscinae sp. nov., a species of the Roseobacter group and potential aquaculture probiont.</title>
        <authorList>
            <person name="Sonnenschein E.C."/>
            <person name="Phippen C.B.W."/>
            <person name="Nielsen K.F."/>
            <person name="Mateiu R.V."/>
            <person name="Melchiorsen J."/>
            <person name="Gram L."/>
            <person name="Overmann J."/>
            <person name="Freese H.M."/>
        </authorList>
    </citation>
    <scope>NUCLEOTIDE SEQUENCE [LARGE SCALE GENOMIC DNA]</scope>
    <source>
        <strain evidence="2 3">P63</strain>
    </source>
</reference>